<evidence type="ECO:0000256" key="5">
    <source>
        <dbReference type="ARBA" id="ARBA00023049"/>
    </source>
</evidence>
<dbReference type="PANTHER" id="PTHR43690:SF17">
    <property type="entry name" value="PROTEIN YHJJ"/>
    <property type="match status" value="1"/>
</dbReference>
<dbReference type="Proteomes" id="UP000885672">
    <property type="component" value="Unassembled WGS sequence"/>
</dbReference>
<evidence type="ECO:0000256" key="3">
    <source>
        <dbReference type="ARBA" id="ARBA00022801"/>
    </source>
</evidence>
<evidence type="ECO:0000256" key="2">
    <source>
        <dbReference type="ARBA" id="ARBA00022670"/>
    </source>
</evidence>
<keyword evidence="3" id="KW-0378">Hydrolase</keyword>
<name>A0A7V0T6D0_UNCW3</name>
<keyword evidence="4" id="KW-0862">Zinc</keyword>
<feature type="domain" description="Peptidase M16 C-terminal" evidence="8">
    <location>
        <begin position="191"/>
        <end position="369"/>
    </location>
</feature>
<dbReference type="Pfam" id="PF00675">
    <property type="entry name" value="Peptidase_M16"/>
    <property type="match status" value="1"/>
</dbReference>
<proteinExistence type="inferred from homology"/>
<sequence length="453" mass="51462">MKRAFFLLLCSLLFAHGASLSIESRITDYELANGLRVVIYVDSSAPVVATHVWYRVGGYHEPIGKTGISHMTEHMSFKQSPAWEPDDFHGLIRRHGGRSSGFTSTWYTGYFAVFAADRWELALELEAARMHGCVFTNEDFLPEKEVVTEEWRLRDNRATSRLWTDFDAAAFQANPQRNPVIGWPDDIRNYTRSAVEEWYRTWYNPANAILVIAGDVRPDKVKPLVARHFDRLKGRPVPVADFYDIEPDQRGERRVEVRMRTTAPSLLVGYRMPGRRDTTDYHAAAVAAAVLGQGRLSRLHRRLVVETGLATSVSSWPRAQSDPGLLVISVTPADAESIPAIEQLIADEVARLGREPVAERELERVRNALAADAVFDRDDAHRVGRLIAMYWTTTGDWREYDRELERTRGIGANEVMAFARNWLRPEFRTIGTLLPARDLLPRTVERSKDETDG</sequence>
<feature type="chain" id="PRO_5030707493" evidence="6">
    <location>
        <begin position="18"/>
        <end position="453"/>
    </location>
</feature>
<dbReference type="InterPro" id="IPR050626">
    <property type="entry name" value="Peptidase_M16"/>
</dbReference>
<evidence type="ECO:0000256" key="6">
    <source>
        <dbReference type="SAM" id="SignalP"/>
    </source>
</evidence>
<feature type="signal peptide" evidence="6">
    <location>
        <begin position="1"/>
        <end position="17"/>
    </location>
</feature>
<dbReference type="Pfam" id="PF05193">
    <property type="entry name" value="Peptidase_M16_C"/>
    <property type="match status" value="1"/>
</dbReference>
<organism evidence="9">
    <name type="scientific">candidate division WOR-3 bacterium</name>
    <dbReference type="NCBI Taxonomy" id="2052148"/>
    <lineage>
        <taxon>Bacteria</taxon>
        <taxon>Bacteria division WOR-3</taxon>
    </lineage>
</organism>
<evidence type="ECO:0000259" key="7">
    <source>
        <dbReference type="Pfam" id="PF00675"/>
    </source>
</evidence>
<keyword evidence="5" id="KW-0482">Metalloprotease</keyword>
<protein>
    <submittedName>
        <fullName evidence="9">Insulinase family protein</fullName>
    </submittedName>
</protein>
<keyword evidence="6" id="KW-0732">Signal</keyword>
<dbReference type="InterPro" id="IPR011765">
    <property type="entry name" value="Pept_M16_N"/>
</dbReference>
<dbReference type="GO" id="GO:0046872">
    <property type="term" value="F:metal ion binding"/>
    <property type="evidence" value="ECO:0007669"/>
    <property type="project" value="InterPro"/>
</dbReference>
<evidence type="ECO:0000256" key="4">
    <source>
        <dbReference type="ARBA" id="ARBA00022833"/>
    </source>
</evidence>
<reference evidence="9" key="1">
    <citation type="journal article" date="2020" name="mSystems">
        <title>Genome- and Community-Level Interaction Insights into Carbon Utilization and Element Cycling Functions of Hydrothermarchaeota in Hydrothermal Sediment.</title>
        <authorList>
            <person name="Zhou Z."/>
            <person name="Liu Y."/>
            <person name="Xu W."/>
            <person name="Pan J."/>
            <person name="Luo Z.H."/>
            <person name="Li M."/>
        </authorList>
    </citation>
    <scope>NUCLEOTIDE SEQUENCE [LARGE SCALE GENOMIC DNA]</scope>
    <source>
        <strain evidence="9">SpSt-1182</strain>
    </source>
</reference>
<dbReference type="InterPro" id="IPR007863">
    <property type="entry name" value="Peptidase_M16_C"/>
</dbReference>
<dbReference type="GO" id="GO:0008237">
    <property type="term" value="F:metallopeptidase activity"/>
    <property type="evidence" value="ECO:0007669"/>
    <property type="project" value="UniProtKB-KW"/>
</dbReference>
<evidence type="ECO:0000313" key="9">
    <source>
        <dbReference type="EMBL" id="HDQ99776.1"/>
    </source>
</evidence>
<dbReference type="SUPFAM" id="SSF63411">
    <property type="entry name" value="LuxS/MPP-like metallohydrolase"/>
    <property type="match status" value="2"/>
</dbReference>
<accession>A0A7V0T6D0</accession>
<dbReference type="AlphaFoldDB" id="A0A7V0T6D0"/>
<evidence type="ECO:0000259" key="8">
    <source>
        <dbReference type="Pfam" id="PF05193"/>
    </source>
</evidence>
<comment type="similarity">
    <text evidence="1">Belongs to the peptidase M16 family.</text>
</comment>
<keyword evidence="2" id="KW-0645">Protease</keyword>
<feature type="domain" description="Peptidase M16 N-terminal" evidence="7">
    <location>
        <begin position="37"/>
        <end position="181"/>
    </location>
</feature>
<dbReference type="Gene3D" id="3.30.830.10">
    <property type="entry name" value="Metalloenzyme, LuxS/M16 peptidase-like"/>
    <property type="match status" value="2"/>
</dbReference>
<dbReference type="GO" id="GO:0006508">
    <property type="term" value="P:proteolysis"/>
    <property type="evidence" value="ECO:0007669"/>
    <property type="project" value="UniProtKB-KW"/>
</dbReference>
<gene>
    <name evidence="9" type="ORF">ENN51_05790</name>
</gene>
<dbReference type="EMBL" id="DSBX01000216">
    <property type="protein sequence ID" value="HDQ99776.1"/>
    <property type="molecule type" value="Genomic_DNA"/>
</dbReference>
<dbReference type="InterPro" id="IPR011249">
    <property type="entry name" value="Metalloenz_LuxS/M16"/>
</dbReference>
<evidence type="ECO:0000256" key="1">
    <source>
        <dbReference type="ARBA" id="ARBA00007261"/>
    </source>
</evidence>
<comment type="caution">
    <text evidence="9">The sequence shown here is derived from an EMBL/GenBank/DDBJ whole genome shotgun (WGS) entry which is preliminary data.</text>
</comment>
<dbReference type="PANTHER" id="PTHR43690">
    <property type="entry name" value="NARDILYSIN"/>
    <property type="match status" value="1"/>
</dbReference>